<accession>A0A1H1U4R1</accession>
<evidence type="ECO:0000256" key="2">
    <source>
        <dbReference type="ARBA" id="ARBA00009677"/>
    </source>
</evidence>
<comment type="subcellular location">
    <subcellularLocation>
        <location evidence="1 6">Bacterial flagellum basal body</location>
    </subcellularLocation>
</comment>
<dbReference type="EMBL" id="LT629736">
    <property type="protein sequence ID" value="SDS67482.1"/>
    <property type="molecule type" value="Genomic_DNA"/>
</dbReference>
<dbReference type="InterPro" id="IPR006300">
    <property type="entry name" value="FlgB"/>
</dbReference>
<organism evidence="8 9">
    <name type="scientific">Halopseudomonas xinjiangensis</name>
    <dbReference type="NCBI Taxonomy" id="487184"/>
    <lineage>
        <taxon>Bacteria</taxon>
        <taxon>Pseudomonadati</taxon>
        <taxon>Pseudomonadota</taxon>
        <taxon>Gammaproteobacteria</taxon>
        <taxon>Pseudomonadales</taxon>
        <taxon>Pseudomonadaceae</taxon>
        <taxon>Halopseudomonas</taxon>
    </lineage>
</organism>
<sequence length="134" mass="14582">MSLSFDRALGLHEKALSFRADRAEVLANNIANADTPNYKARDLDFAAVLDSQQSGGGEPFKAQRTHSGHLAMESLIDQAAGLRYRIAAQPSIDGNSVDTQVEQAKYAQNSIDFQASFTFLNSKFKGLMTAIRGD</sequence>
<dbReference type="STRING" id="487184.SAMN05216421_1963"/>
<dbReference type="Proteomes" id="UP000243207">
    <property type="component" value="Chromosome I"/>
</dbReference>
<keyword evidence="8" id="KW-0282">Flagellum</keyword>
<dbReference type="PANTHER" id="PTHR30435">
    <property type="entry name" value="FLAGELLAR PROTEIN"/>
    <property type="match status" value="1"/>
</dbReference>
<evidence type="ECO:0000256" key="1">
    <source>
        <dbReference type="ARBA" id="ARBA00004117"/>
    </source>
</evidence>
<feature type="domain" description="Flagellar basal body rod protein N-terminal" evidence="7">
    <location>
        <begin position="12"/>
        <end position="39"/>
    </location>
</feature>
<comment type="subunit">
    <text evidence="6">The basal body constitutes a major portion of the flagellar organelle and consists of a number of rings mounted on a central rod.</text>
</comment>
<reference evidence="9" key="1">
    <citation type="submission" date="2016-10" db="EMBL/GenBank/DDBJ databases">
        <authorList>
            <person name="Varghese N."/>
            <person name="Submissions S."/>
        </authorList>
    </citation>
    <scope>NUCLEOTIDE SEQUENCE [LARGE SCALE GENOMIC DNA]</scope>
    <source>
        <strain evidence="9">NRRL B-51270</strain>
    </source>
</reference>
<keyword evidence="8" id="KW-0966">Cell projection</keyword>
<dbReference type="NCBIfam" id="TIGR01396">
    <property type="entry name" value="FlgB"/>
    <property type="match status" value="1"/>
</dbReference>
<dbReference type="PIRSF" id="PIRSF002889">
    <property type="entry name" value="Rod_FlgB"/>
    <property type="match status" value="1"/>
</dbReference>
<keyword evidence="8" id="KW-0969">Cilium</keyword>
<dbReference type="PROSITE" id="PS00588">
    <property type="entry name" value="FLAGELLA_BB_ROD"/>
    <property type="match status" value="1"/>
</dbReference>
<evidence type="ECO:0000256" key="6">
    <source>
        <dbReference type="PIRNR" id="PIRNR002889"/>
    </source>
</evidence>
<dbReference type="Pfam" id="PF00460">
    <property type="entry name" value="Flg_bb_rod"/>
    <property type="match status" value="1"/>
</dbReference>
<evidence type="ECO:0000256" key="3">
    <source>
        <dbReference type="ARBA" id="ARBA00014376"/>
    </source>
</evidence>
<evidence type="ECO:0000313" key="9">
    <source>
        <dbReference type="Proteomes" id="UP000243207"/>
    </source>
</evidence>
<dbReference type="PANTHER" id="PTHR30435:SF12">
    <property type="entry name" value="FLAGELLAR BASAL BODY ROD PROTEIN FLGB"/>
    <property type="match status" value="1"/>
</dbReference>
<dbReference type="InterPro" id="IPR019776">
    <property type="entry name" value="Flagellar_basal_body_rod_CS"/>
</dbReference>
<name>A0A1H1U4R1_9GAMM</name>
<dbReference type="InterPro" id="IPR001444">
    <property type="entry name" value="Flag_bb_rod_N"/>
</dbReference>
<keyword evidence="4 6" id="KW-0975">Bacterial flagellum</keyword>
<dbReference type="GO" id="GO:0071978">
    <property type="term" value="P:bacterial-type flagellum-dependent swarming motility"/>
    <property type="evidence" value="ECO:0007669"/>
    <property type="project" value="TreeGrafter"/>
</dbReference>
<proteinExistence type="inferred from homology"/>
<keyword evidence="9" id="KW-1185">Reference proteome</keyword>
<evidence type="ECO:0000256" key="5">
    <source>
        <dbReference type="ARBA" id="ARBA00024934"/>
    </source>
</evidence>
<comment type="similarity">
    <text evidence="2 6">Belongs to the flagella basal body rod proteins family.</text>
</comment>
<evidence type="ECO:0000259" key="7">
    <source>
        <dbReference type="Pfam" id="PF00460"/>
    </source>
</evidence>
<dbReference type="RefSeq" id="WP_093393885.1">
    <property type="nucleotide sequence ID" value="NZ_LT629736.1"/>
</dbReference>
<protein>
    <recommendedName>
        <fullName evidence="3 6">Flagellar basal body rod protein FlgB</fullName>
    </recommendedName>
</protein>
<gene>
    <name evidence="8" type="ORF">SAMN05216421_1963</name>
</gene>
<evidence type="ECO:0000256" key="4">
    <source>
        <dbReference type="ARBA" id="ARBA00023143"/>
    </source>
</evidence>
<dbReference type="OrthoDB" id="9788334at2"/>
<dbReference type="AlphaFoldDB" id="A0A1H1U4R1"/>
<dbReference type="GO" id="GO:0030694">
    <property type="term" value="C:bacterial-type flagellum basal body, rod"/>
    <property type="evidence" value="ECO:0007669"/>
    <property type="project" value="InterPro"/>
</dbReference>
<comment type="function">
    <text evidence="5 6">Structural component of flagellum, the bacterial motility apparatus. Part of the rod structure of flagellar basal body.</text>
</comment>
<evidence type="ECO:0000313" key="8">
    <source>
        <dbReference type="EMBL" id="SDS67482.1"/>
    </source>
</evidence>